<dbReference type="SUPFAM" id="SSF54211">
    <property type="entry name" value="Ribosomal protein S5 domain 2-like"/>
    <property type="match status" value="2"/>
</dbReference>
<reference evidence="8 9" key="1">
    <citation type="submission" date="2016-02" db="EMBL/GenBank/DDBJ databases">
        <authorList>
            <consortium name="Pathogen Informatics"/>
        </authorList>
    </citation>
    <scope>NUCLEOTIDE SEQUENCE [LARGE SCALE GENOMIC DNA]</scope>
    <source>
        <strain evidence="8 9">RC20</strain>
    </source>
</reference>
<evidence type="ECO:0000256" key="6">
    <source>
        <dbReference type="HAMAP-Rule" id="MF_00076"/>
    </source>
</evidence>
<evidence type="ECO:0000256" key="3">
    <source>
        <dbReference type="ARBA" id="ARBA00022605"/>
    </source>
</evidence>
<dbReference type="PANTHER" id="PTHR23133:SF2">
    <property type="entry name" value="IMIDAZOLEGLYCEROL-PHOSPHATE DEHYDRATASE"/>
    <property type="match status" value="1"/>
</dbReference>
<organism evidence="8 9">
    <name type="scientific">Campylobacter geochelonis</name>
    <dbReference type="NCBI Taxonomy" id="1780362"/>
    <lineage>
        <taxon>Bacteria</taxon>
        <taxon>Pseudomonadati</taxon>
        <taxon>Campylobacterota</taxon>
        <taxon>Epsilonproteobacteria</taxon>
        <taxon>Campylobacterales</taxon>
        <taxon>Campylobacteraceae</taxon>
        <taxon>Campylobacter</taxon>
    </lineage>
</organism>
<evidence type="ECO:0000313" key="9">
    <source>
        <dbReference type="Proteomes" id="UP000069632"/>
    </source>
</evidence>
<comment type="pathway">
    <text evidence="1 6 7">Amino-acid biosynthesis; L-histidine biosynthesis; L-histidine from 5-phospho-alpha-D-ribose 1-diphosphate: step 6/9.</text>
</comment>
<comment type="similarity">
    <text evidence="6 7">Belongs to the imidazoleglycerol-phosphate dehydratase family.</text>
</comment>
<keyword evidence="6" id="KW-0963">Cytoplasm</keyword>
<dbReference type="Pfam" id="PF00475">
    <property type="entry name" value="IGPD"/>
    <property type="match status" value="1"/>
</dbReference>
<dbReference type="GO" id="GO:0000105">
    <property type="term" value="P:L-histidine biosynthetic process"/>
    <property type="evidence" value="ECO:0007669"/>
    <property type="project" value="UniProtKB-UniRule"/>
</dbReference>
<comment type="catalytic activity">
    <reaction evidence="6 7">
        <text>D-erythro-1-(imidazol-4-yl)glycerol 3-phosphate = 3-(imidazol-4-yl)-2-oxopropyl phosphate + H2O</text>
        <dbReference type="Rhea" id="RHEA:11040"/>
        <dbReference type="ChEBI" id="CHEBI:15377"/>
        <dbReference type="ChEBI" id="CHEBI:57766"/>
        <dbReference type="ChEBI" id="CHEBI:58278"/>
        <dbReference type="EC" id="4.2.1.19"/>
    </reaction>
</comment>
<dbReference type="Proteomes" id="UP000069632">
    <property type="component" value="Unassembled WGS sequence"/>
</dbReference>
<keyword evidence="4 6" id="KW-0368">Histidine biosynthesis</keyword>
<dbReference type="EMBL" id="FIZP01000016">
    <property type="protein sequence ID" value="CZE49256.1"/>
    <property type="molecule type" value="Genomic_DNA"/>
</dbReference>
<dbReference type="Gene3D" id="3.30.230.40">
    <property type="entry name" value="Imidazole glycerol phosphate dehydratase, domain 1"/>
    <property type="match status" value="2"/>
</dbReference>
<dbReference type="PANTHER" id="PTHR23133">
    <property type="entry name" value="IMIDAZOLEGLYCEROL-PHOSPHATE DEHYDRATASE HIS7"/>
    <property type="match status" value="1"/>
</dbReference>
<dbReference type="GO" id="GO:0004424">
    <property type="term" value="F:imidazoleglycerol-phosphate dehydratase activity"/>
    <property type="evidence" value="ECO:0007669"/>
    <property type="project" value="UniProtKB-UniRule"/>
</dbReference>
<protein>
    <recommendedName>
        <fullName evidence="2 6">Imidazoleglycerol-phosphate dehydratase</fullName>
        <shortName evidence="6">IGPD</shortName>
        <ecNumber evidence="6 7">4.2.1.19</ecNumber>
    </recommendedName>
</protein>
<keyword evidence="5 6" id="KW-0456">Lyase</keyword>
<evidence type="ECO:0000256" key="1">
    <source>
        <dbReference type="ARBA" id="ARBA00005047"/>
    </source>
</evidence>
<dbReference type="FunFam" id="3.30.230.40:FF:000003">
    <property type="entry name" value="Imidazoleglycerol-phosphate dehydratase HisB"/>
    <property type="match status" value="1"/>
</dbReference>
<dbReference type="InterPro" id="IPR000807">
    <property type="entry name" value="ImidazoleglycerolP_deHydtase"/>
</dbReference>
<dbReference type="InterPro" id="IPR020565">
    <property type="entry name" value="ImidazoleglycerP_deHydtase_CS"/>
</dbReference>
<dbReference type="OrthoDB" id="9790411at2"/>
<dbReference type="GO" id="GO:0005737">
    <property type="term" value="C:cytoplasm"/>
    <property type="evidence" value="ECO:0007669"/>
    <property type="project" value="UniProtKB-SubCell"/>
</dbReference>
<comment type="subcellular location">
    <subcellularLocation>
        <location evidence="6 7">Cytoplasm</location>
    </subcellularLocation>
</comment>
<keyword evidence="3 6" id="KW-0028">Amino-acid biosynthesis</keyword>
<dbReference type="NCBIfam" id="NF002114">
    <property type="entry name" value="PRK00951.2-4"/>
    <property type="match status" value="1"/>
</dbReference>
<dbReference type="RefSeq" id="WP_075540567.1">
    <property type="nucleotide sequence ID" value="NZ_CP053844.1"/>
</dbReference>
<dbReference type="AlphaFoldDB" id="A0A128EKG2"/>
<accession>A0A128EKG2</accession>
<dbReference type="PROSITE" id="PS00955">
    <property type="entry name" value="IGP_DEHYDRATASE_2"/>
    <property type="match status" value="1"/>
</dbReference>
<sequence length="190" mass="21138">MIVKNRKTKETDITVELEIYAEGKSNIKTGIGFFDHMLEAFSKHSLINLDIKCDGDLHIDGHHTVEDVGIVLGMALKDSIYPLEKVERYGNSVVAMDEAAVECVLDLSNRAFLVYDSIKDGMIGDFDVELTQEFFRALAFNAGITLHINMLRGENKHHIVEATFKAFAVALRRALAKNEKIGTPSTKGIL</sequence>
<keyword evidence="9" id="KW-1185">Reference proteome</keyword>
<gene>
    <name evidence="6 8" type="primary">hisB</name>
    <name evidence="8" type="ORF">ERS672216_01831</name>
</gene>
<proteinExistence type="inferred from homology"/>
<dbReference type="UniPathway" id="UPA00031">
    <property type="reaction ID" value="UER00011"/>
</dbReference>
<evidence type="ECO:0000256" key="2">
    <source>
        <dbReference type="ARBA" id="ARBA00016664"/>
    </source>
</evidence>
<dbReference type="PROSITE" id="PS00954">
    <property type="entry name" value="IGP_DEHYDRATASE_1"/>
    <property type="match status" value="1"/>
</dbReference>
<name>A0A128EKG2_9BACT</name>
<dbReference type="InterPro" id="IPR038494">
    <property type="entry name" value="IGPD_sf"/>
</dbReference>
<dbReference type="HAMAP" id="MF_00076">
    <property type="entry name" value="HisB"/>
    <property type="match status" value="1"/>
</dbReference>
<evidence type="ECO:0000256" key="4">
    <source>
        <dbReference type="ARBA" id="ARBA00023102"/>
    </source>
</evidence>
<dbReference type="CDD" id="cd07914">
    <property type="entry name" value="IGPD"/>
    <property type="match status" value="1"/>
</dbReference>
<dbReference type="FunFam" id="3.30.230.40:FF:000001">
    <property type="entry name" value="Imidazoleglycerol-phosphate dehydratase HisB"/>
    <property type="match status" value="1"/>
</dbReference>
<evidence type="ECO:0000256" key="5">
    <source>
        <dbReference type="ARBA" id="ARBA00023239"/>
    </source>
</evidence>
<dbReference type="InterPro" id="IPR020568">
    <property type="entry name" value="Ribosomal_Su5_D2-typ_SF"/>
</dbReference>
<evidence type="ECO:0000256" key="7">
    <source>
        <dbReference type="RuleBase" id="RU000599"/>
    </source>
</evidence>
<evidence type="ECO:0000313" key="8">
    <source>
        <dbReference type="EMBL" id="CZE49256.1"/>
    </source>
</evidence>
<dbReference type="EC" id="4.2.1.19" evidence="6 7"/>
<dbReference type="NCBIfam" id="NF002111">
    <property type="entry name" value="PRK00951.2-1"/>
    <property type="match status" value="1"/>
</dbReference>